<dbReference type="AlphaFoldDB" id="A0A5D3KDM4"/>
<organism evidence="1 2">
    <name type="scientific">Bradyrhizobium rifense</name>
    <dbReference type="NCBI Taxonomy" id="515499"/>
    <lineage>
        <taxon>Bacteria</taxon>
        <taxon>Pseudomonadati</taxon>
        <taxon>Pseudomonadota</taxon>
        <taxon>Alphaproteobacteria</taxon>
        <taxon>Hyphomicrobiales</taxon>
        <taxon>Nitrobacteraceae</taxon>
        <taxon>Bradyrhizobium</taxon>
    </lineage>
</organism>
<dbReference type="RefSeq" id="WP_148773291.1">
    <property type="nucleotide sequence ID" value="NZ_VSSS01000026.1"/>
</dbReference>
<dbReference type="Proteomes" id="UP000324758">
    <property type="component" value="Unassembled WGS sequence"/>
</dbReference>
<dbReference type="OrthoDB" id="8746011at2"/>
<dbReference type="EMBL" id="VSSS01000026">
    <property type="protein sequence ID" value="TYL94753.1"/>
    <property type="molecule type" value="Genomic_DNA"/>
</dbReference>
<evidence type="ECO:0000313" key="2">
    <source>
        <dbReference type="Proteomes" id="UP000324758"/>
    </source>
</evidence>
<gene>
    <name evidence="1" type="ORF">FXB40_16775</name>
</gene>
<reference evidence="1 2" key="1">
    <citation type="submission" date="2019-08" db="EMBL/GenBank/DDBJ databases">
        <title>Bradyrhizobium hipponensis sp. nov., a rhizobium isolated from a Lupinus angustifolius root nodule in Tunisia.</title>
        <authorList>
            <person name="Off K."/>
            <person name="Rejili M."/>
            <person name="Mars M."/>
            <person name="Brachmann A."/>
            <person name="Marin M."/>
        </authorList>
    </citation>
    <scope>NUCLEOTIDE SEQUENCE [LARGE SCALE GENOMIC DNA]</scope>
    <source>
        <strain evidence="1 2">CTAW71</strain>
    </source>
</reference>
<keyword evidence="2" id="KW-1185">Reference proteome</keyword>
<sequence>MIPLLANAIEAHGGLRRWNAHRRLTAAIVTGGDLWALKGLDQDQDPRTMRIDLHRQWASVEPFGKPGQRIEFSPERIAIVAADERIVAERKNPRTSFTRHDMRTHWDPLHHAYFNGYALWTYLTTPFLLAMDGFEVQEIPPWHEGTEIWRGLRASFPAGIASHSREQDFYFGPDMLIRRHDYRVEVAGNFPTTQYVCDLVTIDGITTPTRRRIYLRDNDLMPMRDALMVSIDLSDFRFD</sequence>
<comment type="caution">
    <text evidence="1">The sequence shown here is derived from an EMBL/GenBank/DDBJ whole genome shotgun (WGS) entry which is preliminary data.</text>
</comment>
<name>A0A5D3KDM4_9BRAD</name>
<evidence type="ECO:0000313" key="1">
    <source>
        <dbReference type="EMBL" id="TYL94753.1"/>
    </source>
</evidence>
<proteinExistence type="predicted"/>
<protein>
    <submittedName>
        <fullName evidence="1">Uncharacterized protein</fullName>
    </submittedName>
</protein>
<accession>A0A5D3KDM4</accession>